<dbReference type="EMBL" id="RKHJ01000001">
    <property type="protein sequence ID" value="ROR66770.1"/>
    <property type="molecule type" value="Genomic_DNA"/>
</dbReference>
<dbReference type="AlphaFoldDB" id="A0A3N2AUX5"/>
<dbReference type="RefSeq" id="WP_170165619.1">
    <property type="nucleotide sequence ID" value="NZ_RKHJ01000001.1"/>
</dbReference>
<sequence length="188" mass="18898">MSDSVWSLRADELLRRTASSEPTPGNGSIAAVAGAFGIGLVLMALTITEDAPASLRERGEAILERVTPAADADVAAFGAVIDASGDGGDDAALESATVAATERPLELLAALVDALALAAEAEPVVKRALVSDVLSGGDLIAGAARAALRAAELNLATLERDGSGASAALRERRETLVAALDDALDARA</sequence>
<accession>A0A3N2AUX5</accession>
<proteinExistence type="predicted"/>
<comment type="caution">
    <text evidence="3">The sequence shown here is derived from an EMBL/GenBank/DDBJ whole genome shotgun (WGS) entry which is preliminary data.</text>
</comment>
<dbReference type="SUPFAM" id="SSF101262">
    <property type="entry name" value="Methenyltetrahydrofolate cyclohydrolase-like"/>
    <property type="match status" value="1"/>
</dbReference>
<keyword evidence="1" id="KW-0812">Transmembrane</keyword>
<evidence type="ECO:0000313" key="4">
    <source>
        <dbReference type="Proteomes" id="UP000275456"/>
    </source>
</evidence>
<protein>
    <submittedName>
        <fullName evidence="3">Formimidoyltetrahydrofolate cyclodeaminase</fullName>
    </submittedName>
</protein>
<dbReference type="GO" id="GO:0003824">
    <property type="term" value="F:catalytic activity"/>
    <property type="evidence" value="ECO:0007669"/>
    <property type="project" value="InterPro"/>
</dbReference>
<gene>
    <name evidence="3" type="ORF">EDD26_2164</name>
</gene>
<dbReference type="InterPro" id="IPR036178">
    <property type="entry name" value="Formintransfe-cycloase-like_sf"/>
</dbReference>
<feature type="transmembrane region" description="Helical" evidence="1">
    <location>
        <begin position="29"/>
        <end position="48"/>
    </location>
</feature>
<evidence type="ECO:0000256" key="1">
    <source>
        <dbReference type="SAM" id="Phobius"/>
    </source>
</evidence>
<dbReference type="Gene3D" id="1.20.120.680">
    <property type="entry name" value="Formiminotetrahydrofolate cyclodeaminase monomer, up-and-down helical bundle"/>
    <property type="match status" value="1"/>
</dbReference>
<keyword evidence="4" id="KW-1185">Reference proteome</keyword>
<name>A0A3N2AUX5_9MICO</name>
<dbReference type="Proteomes" id="UP000275456">
    <property type="component" value="Unassembled WGS sequence"/>
</dbReference>
<keyword evidence="1" id="KW-0472">Membrane</keyword>
<feature type="domain" description="Cyclodeaminase/cyclohydrolase" evidence="2">
    <location>
        <begin position="11"/>
        <end position="159"/>
    </location>
</feature>
<reference evidence="3 4" key="1">
    <citation type="submission" date="2018-11" db="EMBL/GenBank/DDBJ databases">
        <title>Sequencing the genomes of 1000 actinobacteria strains.</title>
        <authorList>
            <person name="Klenk H.-P."/>
        </authorList>
    </citation>
    <scope>NUCLEOTIDE SEQUENCE [LARGE SCALE GENOMIC DNA]</scope>
    <source>
        <strain evidence="3 4">DSM 9580</strain>
    </source>
</reference>
<organism evidence="3 4">
    <name type="scientific">Agrococcus jenensis</name>
    <dbReference type="NCBI Taxonomy" id="46353"/>
    <lineage>
        <taxon>Bacteria</taxon>
        <taxon>Bacillati</taxon>
        <taxon>Actinomycetota</taxon>
        <taxon>Actinomycetes</taxon>
        <taxon>Micrococcales</taxon>
        <taxon>Microbacteriaceae</taxon>
        <taxon>Agrococcus</taxon>
    </lineage>
</organism>
<dbReference type="Pfam" id="PF04961">
    <property type="entry name" value="FTCD_C"/>
    <property type="match status" value="1"/>
</dbReference>
<keyword evidence="1" id="KW-1133">Transmembrane helix</keyword>
<dbReference type="InterPro" id="IPR007044">
    <property type="entry name" value="Cyclodeamin/CycHdrlase"/>
</dbReference>
<evidence type="ECO:0000313" key="3">
    <source>
        <dbReference type="EMBL" id="ROR66770.1"/>
    </source>
</evidence>
<evidence type="ECO:0000259" key="2">
    <source>
        <dbReference type="Pfam" id="PF04961"/>
    </source>
</evidence>